<dbReference type="InterPro" id="IPR000595">
    <property type="entry name" value="cNMP-bd_dom"/>
</dbReference>
<dbReference type="CDD" id="cd00038">
    <property type="entry name" value="CAP_ED"/>
    <property type="match status" value="1"/>
</dbReference>
<evidence type="ECO:0000313" key="5">
    <source>
        <dbReference type="EMBL" id="MET3602544.1"/>
    </source>
</evidence>
<dbReference type="Gene3D" id="2.60.120.10">
    <property type="entry name" value="Jelly Rolls"/>
    <property type="match status" value="1"/>
</dbReference>
<feature type="domain" description="Cyclic nucleotide-binding" evidence="3">
    <location>
        <begin position="11"/>
        <end position="125"/>
    </location>
</feature>
<dbReference type="CDD" id="cd05401">
    <property type="entry name" value="NT_GlnE_GlnD_like"/>
    <property type="match status" value="1"/>
</dbReference>
<dbReference type="Gene3D" id="3.10.580.10">
    <property type="entry name" value="CBS-domain"/>
    <property type="match status" value="1"/>
</dbReference>
<gene>
    <name evidence="5" type="ORF">ABIC99_000320</name>
    <name evidence="6" type="ORF">EWH46_10065</name>
</gene>
<protein>
    <submittedName>
        <fullName evidence="6">CBS domain-containing protein</fullName>
    </submittedName>
</protein>
<dbReference type="SUPFAM" id="SSF54631">
    <property type="entry name" value="CBS-domain pair"/>
    <property type="match status" value="1"/>
</dbReference>
<dbReference type="RefSeq" id="WP_149503784.1">
    <property type="nucleotide sequence ID" value="NZ_CP035708.1"/>
</dbReference>
<feature type="domain" description="CBS" evidence="4">
    <location>
        <begin position="222"/>
        <end position="281"/>
    </location>
</feature>
<dbReference type="PROSITE" id="PS50042">
    <property type="entry name" value="CNMP_BINDING_3"/>
    <property type="match status" value="1"/>
</dbReference>
<keyword evidence="8" id="KW-1185">Reference proteome</keyword>
<dbReference type="EMBL" id="JBEPLS010000001">
    <property type="protein sequence ID" value="MET3602544.1"/>
    <property type="molecule type" value="Genomic_DNA"/>
</dbReference>
<dbReference type="Proteomes" id="UP001549111">
    <property type="component" value="Unassembled WGS sequence"/>
</dbReference>
<reference evidence="6 7" key="1">
    <citation type="submission" date="2019-02" db="EMBL/GenBank/DDBJ databases">
        <title>Complete Genome Sequence and Methylome Analysis of Sphaerotilus natans subsp. sulfidivorans D-507.</title>
        <authorList>
            <person name="Fomenkov A."/>
            <person name="Gridneva E."/>
            <person name="Smolyakov D."/>
            <person name="Dubinina G."/>
            <person name="Vincze T."/>
            <person name="Grabovich M."/>
            <person name="Roberts R.J."/>
        </authorList>
    </citation>
    <scope>NUCLEOTIDE SEQUENCE [LARGE SCALE GENOMIC DNA]</scope>
    <source>
        <strain evidence="6 7">D-507</strain>
    </source>
</reference>
<dbReference type="Proteomes" id="UP000323522">
    <property type="component" value="Chromosome"/>
</dbReference>
<dbReference type="InterPro" id="IPR005105">
    <property type="entry name" value="GlnD_Uridyltrans_N"/>
</dbReference>
<dbReference type="SUPFAM" id="SSF51206">
    <property type="entry name" value="cAMP-binding domain-like"/>
    <property type="match status" value="1"/>
</dbReference>
<dbReference type="EMBL" id="CP035708">
    <property type="protein sequence ID" value="QEN01080.1"/>
    <property type="molecule type" value="Genomic_DNA"/>
</dbReference>
<dbReference type="Pfam" id="PF00571">
    <property type="entry name" value="CBS"/>
    <property type="match status" value="1"/>
</dbReference>
<name>A0A5C1Q210_9BURK</name>
<dbReference type="SMART" id="SM00116">
    <property type="entry name" value="CBS"/>
    <property type="match status" value="1"/>
</dbReference>
<evidence type="ECO:0000259" key="3">
    <source>
        <dbReference type="PROSITE" id="PS50042"/>
    </source>
</evidence>
<dbReference type="InterPro" id="IPR046342">
    <property type="entry name" value="CBS_dom_sf"/>
</dbReference>
<evidence type="ECO:0000256" key="1">
    <source>
        <dbReference type="ARBA" id="ARBA00023122"/>
    </source>
</evidence>
<dbReference type="PANTHER" id="PTHR43080">
    <property type="entry name" value="CBS DOMAIN-CONTAINING PROTEIN CBSX3, MITOCHONDRIAL"/>
    <property type="match status" value="1"/>
</dbReference>
<sequence>MPSAFNFAASPFDCLDADERDRVRRSVDIEYFREGAVILAPGQEPTHLFVLIKGHVQQWDGDEQQGSYGPDDCFDGRALVAGRASSRFVAAEEVVTYRLAKEAVSALIASNVTFGALLFSDLSNKLGALAERSSQHELQSLTMARVDQAFLRPAHFVDGQASITEVARVFQTQRTTNVLVEDRAGDAPGDGPVRLGIFTVTSLPKAILHGTPLDRLPVRELANFDLVTVRPDMPLFDALALMIRHRIHRLVVAEGEGPDRRIVGFLQQLDLLSYLSNHSYLITLQILQAESIETLKEAAGQITRLIGVLHRSGTRVGMIARLVQELNATLFERAWQLIAPPELVANSCLFVMGSEGRGEQLLKTDQDNGLVLRQGWTPPPELDLAAVCARFSAALADFGYPPCAGGIMISNPEWRDDEQAFARRVRRWLLEPTPDHLMALAIFLDAHPVSGDAALLHGLREQVWAFASDNAGVLARFAGAVEAFAQHGSGWWSRILGLGLGEGAREQLDLKKAGIFPLVHGVRSLAFEHRLTETGTVARIEALMAGGHLEPRLGAELIESLHFFMDLKLKAGLQAIEQGRAAGSGIAVERLGSLDRDLLKDTLAVVKRFRVHLHHHYRLEML</sequence>
<evidence type="ECO:0000313" key="7">
    <source>
        <dbReference type="Proteomes" id="UP000323522"/>
    </source>
</evidence>
<dbReference type="InterPro" id="IPR018490">
    <property type="entry name" value="cNMP-bd_dom_sf"/>
</dbReference>
<evidence type="ECO:0000256" key="2">
    <source>
        <dbReference type="PROSITE-ProRule" id="PRU00703"/>
    </source>
</evidence>
<evidence type="ECO:0000259" key="4">
    <source>
        <dbReference type="PROSITE" id="PS51371"/>
    </source>
</evidence>
<dbReference type="PROSITE" id="PS51371">
    <property type="entry name" value="CBS"/>
    <property type="match status" value="1"/>
</dbReference>
<evidence type="ECO:0000313" key="6">
    <source>
        <dbReference type="EMBL" id="QEN01080.1"/>
    </source>
</evidence>
<dbReference type="GO" id="GO:0008773">
    <property type="term" value="F:[protein-PII] uridylyltransferase activity"/>
    <property type="evidence" value="ECO:0007669"/>
    <property type="project" value="InterPro"/>
</dbReference>
<evidence type="ECO:0000313" key="8">
    <source>
        <dbReference type="Proteomes" id="UP001549111"/>
    </source>
</evidence>
<dbReference type="InterPro" id="IPR051257">
    <property type="entry name" value="Diverse_CBS-Domain"/>
</dbReference>
<proteinExistence type="predicted"/>
<dbReference type="AlphaFoldDB" id="A0A5C1Q210"/>
<dbReference type="InterPro" id="IPR018821">
    <property type="entry name" value="DUF294_put_nucleoTrafse_sb-bd"/>
</dbReference>
<dbReference type="Pfam" id="PF10335">
    <property type="entry name" value="DUF294_C"/>
    <property type="match status" value="1"/>
</dbReference>
<dbReference type="InterPro" id="IPR014710">
    <property type="entry name" value="RmlC-like_jellyroll"/>
</dbReference>
<dbReference type="Pfam" id="PF00027">
    <property type="entry name" value="cNMP_binding"/>
    <property type="match status" value="1"/>
</dbReference>
<dbReference type="KEGG" id="snn:EWH46_10065"/>
<organism evidence="6 7">
    <name type="scientific">Sphaerotilus sulfidivorans</name>
    <dbReference type="NCBI Taxonomy" id="639200"/>
    <lineage>
        <taxon>Bacteria</taxon>
        <taxon>Pseudomonadati</taxon>
        <taxon>Pseudomonadota</taxon>
        <taxon>Betaproteobacteria</taxon>
        <taxon>Burkholderiales</taxon>
        <taxon>Sphaerotilaceae</taxon>
        <taxon>Sphaerotilus</taxon>
    </lineage>
</organism>
<dbReference type="InterPro" id="IPR000644">
    <property type="entry name" value="CBS_dom"/>
</dbReference>
<dbReference type="PANTHER" id="PTHR43080:SF2">
    <property type="entry name" value="CBS DOMAIN-CONTAINING PROTEIN"/>
    <property type="match status" value="1"/>
</dbReference>
<reference evidence="5 8" key="2">
    <citation type="submission" date="2024-06" db="EMBL/GenBank/DDBJ databases">
        <title>Genomic Encyclopedia of Type Strains, Phase IV (KMG-IV): sequencing the most valuable type-strain genomes for metagenomic binning, comparative biology and taxonomic classification.</title>
        <authorList>
            <person name="Goeker M."/>
        </authorList>
    </citation>
    <scope>NUCLEOTIDE SEQUENCE [LARGE SCALE GENOMIC DNA]</scope>
    <source>
        <strain evidence="5 8">D-501</strain>
    </source>
</reference>
<dbReference type="Pfam" id="PF03445">
    <property type="entry name" value="DUF294"/>
    <property type="match status" value="1"/>
</dbReference>
<keyword evidence="1 2" id="KW-0129">CBS domain</keyword>
<dbReference type="OrthoDB" id="9808528at2"/>
<accession>A0A5C1Q210</accession>